<comment type="cofactor">
    <cofactor evidence="1">
        <name>Mg(2+)</name>
        <dbReference type="ChEBI" id="CHEBI:18420"/>
    </cofactor>
</comment>
<dbReference type="GO" id="GO:0005524">
    <property type="term" value="F:ATP binding"/>
    <property type="evidence" value="ECO:0007669"/>
    <property type="project" value="UniProtKB-KW"/>
</dbReference>
<dbReference type="PIRSF" id="PIRSF001563">
    <property type="entry name" value="Folylpolyglu_synth"/>
    <property type="match status" value="1"/>
</dbReference>
<protein>
    <recommendedName>
        <fullName evidence="8">Dihydrofolate synthase/folylpolyglutamate synthase</fullName>
        <ecNumber evidence="6">6.3.2.12</ecNumber>
        <ecNumber evidence="7">6.3.2.17</ecNumber>
    </recommendedName>
    <alternativeName>
        <fullName evidence="17">Folylpoly-gamma-glutamate synthetase-dihydrofolate synthetase</fullName>
    </alternativeName>
    <alternativeName>
        <fullName evidence="15">Folylpolyglutamate synthetase</fullName>
    </alternativeName>
    <alternativeName>
        <fullName evidence="16">Tetrahydrofolylpolyglutamate synthase</fullName>
    </alternativeName>
</protein>
<evidence type="ECO:0000256" key="20">
    <source>
        <dbReference type="ARBA" id="ARBA00049035"/>
    </source>
</evidence>
<dbReference type="GO" id="GO:0008841">
    <property type="term" value="F:dihydrofolate synthase activity"/>
    <property type="evidence" value="ECO:0007669"/>
    <property type="project" value="UniProtKB-EC"/>
</dbReference>
<evidence type="ECO:0000256" key="12">
    <source>
        <dbReference type="ARBA" id="ARBA00022840"/>
    </source>
</evidence>
<dbReference type="GO" id="GO:0046656">
    <property type="term" value="P:folic acid biosynthetic process"/>
    <property type="evidence" value="ECO:0007669"/>
    <property type="project" value="UniProtKB-KW"/>
</dbReference>
<keyword evidence="9 22" id="KW-0436">Ligase</keyword>
<evidence type="ECO:0000256" key="4">
    <source>
        <dbReference type="ARBA" id="ARBA00005150"/>
    </source>
</evidence>
<comment type="catalytic activity">
    <reaction evidence="19">
        <text>10-formyltetrahydrofolyl-(gamma-L-Glu)(n) + L-glutamate + ATP = 10-formyltetrahydrofolyl-(gamma-L-Glu)(n+1) + ADP + phosphate + H(+)</text>
        <dbReference type="Rhea" id="RHEA:51904"/>
        <dbReference type="Rhea" id="RHEA-COMP:13088"/>
        <dbReference type="Rhea" id="RHEA-COMP:14300"/>
        <dbReference type="ChEBI" id="CHEBI:15378"/>
        <dbReference type="ChEBI" id="CHEBI:29985"/>
        <dbReference type="ChEBI" id="CHEBI:30616"/>
        <dbReference type="ChEBI" id="CHEBI:43474"/>
        <dbReference type="ChEBI" id="CHEBI:134413"/>
        <dbReference type="ChEBI" id="CHEBI:456216"/>
        <dbReference type="EC" id="6.3.2.17"/>
    </reaction>
</comment>
<proteinExistence type="inferred from homology"/>
<evidence type="ECO:0000256" key="11">
    <source>
        <dbReference type="ARBA" id="ARBA00022741"/>
    </source>
</evidence>
<evidence type="ECO:0000256" key="18">
    <source>
        <dbReference type="ARBA" id="ARBA00047493"/>
    </source>
</evidence>
<dbReference type="NCBIfam" id="TIGR01499">
    <property type="entry name" value="folC"/>
    <property type="match status" value="1"/>
</dbReference>
<evidence type="ECO:0000256" key="22">
    <source>
        <dbReference type="PIRNR" id="PIRNR001563"/>
    </source>
</evidence>
<comment type="pathway">
    <text evidence="4">Cofactor biosynthesis; tetrahydrofolylpolyglutamate biosynthesis.</text>
</comment>
<dbReference type="Pfam" id="PF02875">
    <property type="entry name" value="Mur_ligase_C"/>
    <property type="match status" value="1"/>
</dbReference>
<evidence type="ECO:0000313" key="25">
    <source>
        <dbReference type="Proteomes" id="UP000297737"/>
    </source>
</evidence>
<accession>A0A4Y9EN50</accession>
<reference evidence="24 25" key="1">
    <citation type="submission" date="2019-02" db="EMBL/GenBank/DDBJ databases">
        <title>Polymorphobacter sp. isolated from the lake at the Tibet of China.</title>
        <authorList>
            <person name="Li A."/>
        </authorList>
    </citation>
    <scope>NUCLEOTIDE SEQUENCE [LARGE SCALE GENOMIC DNA]</scope>
    <source>
        <strain evidence="24 25">DJ1R-1</strain>
    </source>
</reference>
<dbReference type="EC" id="6.3.2.17" evidence="7"/>
<comment type="similarity">
    <text evidence="5 22">Belongs to the folylpolyglutamate synthase family.</text>
</comment>
<dbReference type="Gene3D" id="3.90.190.20">
    <property type="entry name" value="Mur ligase, C-terminal domain"/>
    <property type="match status" value="1"/>
</dbReference>
<evidence type="ECO:0000256" key="5">
    <source>
        <dbReference type="ARBA" id="ARBA00008276"/>
    </source>
</evidence>
<gene>
    <name evidence="24" type="ORF">EUV02_08380</name>
</gene>
<dbReference type="OrthoDB" id="9809356at2"/>
<dbReference type="SUPFAM" id="SSF53244">
    <property type="entry name" value="MurD-like peptide ligases, peptide-binding domain"/>
    <property type="match status" value="1"/>
</dbReference>
<organism evidence="24 25">
    <name type="scientific">Glacieibacterium arshaanense</name>
    <dbReference type="NCBI Taxonomy" id="2511025"/>
    <lineage>
        <taxon>Bacteria</taxon>
        <taxon>Pseudomonadati</taxon>
        <taxon>Pseudomonadota</taxon>
        <taxon>Alphaproteobacteria</taxon>
        <taxon>Sphingomonadales</taxon>
        <taxon>Sphingosinicellaceae</taxon>
        <taxon>Glacieibacterium</taxon>
    </lineage>
</organism>
<evidence type="ECO:0000256" key="9">
    <source>
        <dbReference type="ARBA" id="ARBA00022598"/>
    </source>
</evidence>
<comment type="catalytic activity">
    <reaction evidence="21">
        <text>7,8-dihydropteroate + L-glutamate + ATP = 7,8-dihydrofolate + ADP + phosphate + H(+)</text>
        <dbReference type="Rhea" id="RHEA:23584"/>
        <dbReference type="ChEBI" id="CHEBI:15378"/>
        <dbReference type="ChEBI" id="CHEBI:17839"/>
        <dbReference type="ChEBI" id="CHEBI:29985"/>
        <dbReference type="ChEBI" id="CHEBI:30616"/>
        <dbReference type="ChEBI" id="CHEBI:43474"/>
        <dbReference type="ChEBI" id="CHEBI:57451"/>
        <dbReference type="ChEBI" id="CHEBI:456216"/>
        <dbReference type="EC" id="6.3.2.12"/>
    </reaction>
</comment>
<keyword evidence="25" id="KW-1185">Reference proteome</keyword>
<evidence type="ECO:0000259" key="23">
    <source>
        <dbReference type="Pfam" id="PF02875"/>
    </source>
</evidence>
<keyword evidence="13" id="KW-0460">Magnesium</keyword>
<evidence type="ECO:0000256" key="17">
    <source>
        <dbReference type="ARBA" id="ARBA00032510"/>
    </source>
</evidence>
<keyword evidence="12 22" id="KW-0067">ATP-binding</keyword>
<feature type="domain" description="Mur ligase C-terminal" evidence="23">
    <location>
        <begin position="311"/>
        <end position="425"/>
    </location>
</feature>
<evidence type="ECO:0000256" key="13">
    <source>
        <dbReference type="ARBA" id="ARBA00022842"/>
    </source>
</evidence>
<name>A0A4Y9EN50_9SPHN</name>
<dbReference type="InterPro" id="IPR036565">
    <property type="entry name" value="Mur-like_cat_sf"/>
</dbReference>
<dbReference type="InterPro" id="IPR018109">
    <property type="entry name" value="Folylpolyglutamate_synth_CS"/>
</dbReference>
<evidence type="ECO:0000256" key="21">
    <source>
        <dbReference type="ARBA" id="ARBA00049161"/>
    </source>
</evidence>
<dbReference type="InterPro" id="IPR004101">
    <property type="entry name" value="Mur_ligase_C"/>
</dbReference>
<dbReference type="EMBL" id="SIHO01000002">
    <property type="protein sequence ID" value="TFU03201.1"/>
    <property type="molecule type" value="Genomic_DNA"/>
</dbReference>
<dbReference type="InterPro" id="IPR036615">
    <property type="entry name" value="Mur_ligase_C_dom_sf"/>
</dbReference>
<evidence type="ECO:0000256" key="19">
    <source>
        <dbReference type="ARBA" id="ARBA00047808"/>
    </source>
</evidence>
<dbReference type="PANTHER" id="PTHR11136">
    <property type="entry name" value="FOLYLPOLYGLUTAMATE SYNTHASE-RELATED"/>
    <property type="match status" value="1"/>
</dbReference>
<dbReference type="AlphaFoldDB" id="A0A4Y9EN50"/>
<evidence type="ECO:0000256" key="3">
    <source>
        <dbReference type="ARBA" id="ARBA00004799"/>
    </source>
</evidence>
<comment type="catalytic activity">
    <reaction evidence="18">
        <text>(6S)-5,6,7,8-tetrahydrofolyl-(gamma-L-Glu)(n) + L-glutamate + ATP = (6S)-5,6,7,8-tetrahydrofolyl-(gamma-L-Glu)(n+1) + ADP + phosphate + H(+)</text>
        <dbReference type="Rhea" id="RHEA:10580"/>
        <dbReference type="Rhea" id="RHEA-COMP:14738"/>
        <dbReference type="Rhea" id="RHEA-COMP:14740"/>
        <dbReference type="ChEBI" id="CHEBI:15378"/>
        <dbReference type="ChEBI" id="CHEBI:29985"/>
        <dbReference type="ChEBI" id="CHEBI:30616"/>
        <dbReference type="ChEBI" id="CHEBI:43474"/>
        <dbReference type="ChEBI" id="CHEBI:141005"/>
        <dbReference type="ChEBI" id="CHEBI:456216"/>
        <dbReference type="EC" id="6.3.2.17"/>
    </reaction>
</comment>
<dbReference type="PROSITE" id="PS01012">
    <property type="entry name" value="FOLYLPOLYGLU_SYNT_2"/>
    <property type="match status" value="1"/>
</dbReference>
<evidence type="ECO:0000256" key="8">
    <source>
        <dbReference type="ARBA" id="ARBA00019357"/>
    </source>
</evidence>
<evidence type="ECO:0000256" key="6">
    <source>
        <dbReference type="ARBA" id="ARBA00013023"/>
    </source>
</evidence>
<evidence type="ECO:0000256" key="14">
    <source>
        <dbReference type="ARBA" id="ARBA00022909"/>
    </source>
</evidence>
<dbReference type="PANTHER" id="PTHR11136:SF0">
    <property type="entry name" value="DIHYDROFOLATE SYNTHETASE-RELATED"/>
    <property type="match status" value="1"/>
</dbReference>
<evidence type="ECO:0000256" key="15">
    <source>
        <dbReference type="ARBA" id="ARBA00030048"/>
    </source>
</evidence>
<evidence type="ECO:0000256" key="2">
    <source>
        <dbReference type="ARBA" id="ARBA00002714"/>
    </source>
</evidence>
<dbReference type="Gene3D" id="3.40.1190.10">
    <property type="entry name" value="Mur-like, catalytic domain"/>
    <property type="match status" value="1"/>
</dbReference>
<comment type="catalytic activity">
    <reaction evidence="20">
        <text>(6R)-5,10-methylenetetrahydrofolyl-(gamma-L-Glu)(n) + L-glutamate + ATP = (6R)-5,10-methylenetetrahydrofolyl-(gamma-L-Glu)(n+1) + ADP + phosphate + H(+)</text>
        <dbReference type="Rhea" id="RHEA:51912"/>
        <dbReference type="Rhea" id="RHEA-COMP:13257"/>
        <dbReference type="Rhea" id="RHEA-COMP:13258"/>
        <dbReference type="ChEBI" id="CHEBI:15378"/>
        <dbReference type="ChEBI" id="CHEBI:29985"/>
        <dbReference type="ChEBI" id="CHEBI:30616"/>
        <dbReference type="ChEBI" id="CHEBI:43474"/>
        <dbReference type="ChEBI" id="CHEBI:136572"/>
        <dbReference type="ChEBI" id="CHEBI:456216"/>
        <dbReference type="EC" id="6.3.2.17"/>
    </reaction>
</comment>
<dbReference type="GO" id="GO:0046872">
    <property type="term" value="F:metal ion binding"/>
    <property type="evidence" value="ECO:0007669"/>
    <property type="project" value="UniProtKB-KW"/>
</dbReference>
<evidence type="ECO:0000256" key="16">
    <source>
        <dbReference type="ARBA" id="ARBA00030592"/>
    </source>
</evidence>
<sequence length="441" mass="47160">MEAAHSENPVLDALLSVAFKLHPQTVDLSLDRLERLLSRLGNPHRKLPPVFHVAGTNGKGSTVAFLRACLEASGARVHVYTSPHLVRFNERIRVAGHLIDDDALMLHIRDVLNVNANMPITFFELTTAVALLAFSRTPADACILEVGLGGRLDATNVIENPVVTGIAQLGIDHQSWLGNSILDIAREKAGIAKKGVPMLLSRYPKTVTARIAEVAGLVGAKTLVRGEDWDCALYEGQLHYRDAAGKLSLPLPRLAGTHQYDNAALAVAMLRHQSAVVVPDSALRAGMGWAEWPARLQKLDKGPLTERLPGDAEVWLDGGHNPAAGRAIADAFRGHALAERPFYIVLGMLSTKDAAGFLKPFAGRATAVYAVPIARHEHHDPAELVRIARETGLPASTSSSVAEALSEIARGSDRARPPVVLITGSLHLAGEVLAANAQAPV</sequence>
<comment type="function">
    <text evidence="2">Functions in two distinct reactions of the de novo folate biosynthetic pathway. Catalyzes the addition of a glutamate residue to dihydropteroate (7,8-dihydropteroate or H2Pte) to form dihydrofolate (7,8-dihydrofolate monoglutamate or H2Pte-Glu). Also catalyzes successive additions of L-glutamate to tetrahydrofolate or 10-formyltetrahydrofolate or 5,10-methylenetetrahydrofolate, leading to folylpolyglutamate derivatives.</text>
</comment>
<dbReference type="Proteomes" id="UP000297737">
    <property type="component" value="Unassembled WGS sequence"/>
</dbReference>
<dbReference type="FunFam" id="3.40.1190.10:FF:000011">
    <property type="entry name" value="Folylpolyglutamate synthase/dihydrofolate synthase"/>
    <property type="match status" value="1"/>
</dbReference>
<evidence type="ECO:0000256" key="1">
    <source>
        <dbReference type="ARBA" id="ARBA00001946"/>
    </source>
</evidence>
<dbReference type="EC" id="6.3.2.12" evidence="6"/>
<evidence type="ECO:0000256" key="7">
    <source>
        <dbReference type="ARBA" id="ARBA00013025"/>
    </source>
</evidence>
<keyword evidence="10" id="KW-0479">Metal-binding</keyword>
<evidence type="ECO:0000313" key="24">
    <source>
        <dbReference type="EMBL" id="TFU03201.1"/>
    </source>
</evidence>
<dbReference type="InterPro" id="IPR001645">
    <property type="entry name" value="Folylpolyglutamate_synth"/>
</dbReference>
<dbReference type="SUPFAM" id="SSF53623">
    <property type="entry name" value="MurD-like peptide ligases, catalytic domain"/>
    <property type="match status" value="1"/>
</dbReference>
<comment type="pathway">
    <text evidence="3">Cofactor biosynthesis; tetrahydrofolate biosynthesis; 7,8-dihydrofolate from 2-amino-4-hydroxy-6-hydroxymethyl-7,8-dihydropteridine diphosphate and 4-aminobenzoate: step 2/2.</text>
</comment>
<evidence type="ECO:0000256" key="10">
    <source>
        <dbReference type="ARBA" id="ARBA00022723"/>
    </source>
</evidence>
<comment type="caution">
    <text evidence="24">The sequence shown here is derived from an EMBL/GenBank/DDBJ whole genome shotgun (WGS) entry which is preliminary data.</text>
</comment>
<dbReference type="GO" id="GO:0004326">
    <property type="term" value="F:tetrahydrofolylpolyglutamate synthase activity"/>
    <property type="evidence" value="ECO:0007669"/>
    <property type="project" value="UniProtKB-EC"/>
</dbReference>
<keyword evidence="11 22" id="KW-0547">Nucleotide-binding</keyword>
<keyword evidence="14" id="KW-0289">Folate biosynthesis</keyword>
<dbReference type="GO" id="GO:0005737">
    <property type="term" value="C:cytoplasm"/>
    <property type="evidence" value="ECO:0007669"/>
    <property type="project" value="TreeGrafter"/>
</dbReference>
<dbReference type="RefSeq" id="WP_135245793.1">
    <property type="nucleotide sequence ID" value="NZ_SIHO01000002.1"/>
</dbReference>